<reference evidence="3 4" key="1">
    <citation type="submission" date="2018-03" db="EMBL/GenBank/DDBJ databases">
        <title>Draft genome sequence of the first documented clinical Siccibacter turicensis isolate in Austria.</title>
        <authorList>
            <person name="Lepuschitz S."/>
            <person name="Pekard-Amenitsch S."/>
            <person name="Haunold R."/>
            <person name="Schill S."/>
            <person name="Mach R."/>
            <person name="Allerberger F."/>
            <person name="Ruppitsch W."/>
            <person name="Forsythe S.J."/>
        </authorList>
    </citation>
    <scope>NUCLEOTIDE SEQUENCE [LARGE SCALE GENOMIC DNA]</scope>
    <source>
        <strain evidence="3 4">6100069499-17</strain>
    </source>
</reference>
<name>A0A2P8VL67_9ENTR</name>
<evidence type="ECO:0000256" key="1">
    <source>
        <dbReference type="SAM" id="MobiDB-lite"/>
    </source>
</evidence>
<sequence>MISDTDCTRLVMPSGSEEPHKDEALKRKAWIAVFLLSALIWAGVALLIWNLWG</sequence>
<keyword evidence="2" id="KW-1133">Transmembrane helix</keyword>
<keyword evidence="2" id="KW-0472">Membrane</keyword>
<evidence type="ECO:0000313" key="4">
    <source>
        <dbReference type="Proteomes" id="UP000240212"/>
    </source>
</evidence>
<feature type="transmembrane region" description="Helical" evidence="2">
    <location>
        <begin position="29"/>
        <end position="52"/>
    </location>
</feature>
<dbReference type="InterPro" id="IPR047744">
    <property type="entry name" value="YmiA_put-like"/>
</dbReference>
<proteinExistence type="predicted"/>
<dbReference type="NCBIfam" id="NF000536">
    <property type="entry name" value="YmiA"/>
    <property type="match status" value="1"/>
</dbReference>
<keyword evidence="2" id="KW-0812">Transmembrane</keyword>
<gene>
    <name evidence="3" type="ORF">C7G83_08935</name>
</gene>
<evidence type="ECO:0000256" key="2">
    <source>
        <dbReference type="SAM" id="Phobius"/>
    </source>
</evidence>
<comment type="caution">
    <text evidence="3">The sequence shown here is derived from an EMBL/GenBank/DDBJ whole genome shotgun (WGS) entry which is preliminary data.</text>
</comment>
<dbReference type="EMBL" id="PYEP01000003">
    <property type="protein sequence ID" value="PSN08286.1"/>
    <property type="molecule type" value="Genomic_DNA"/>
</dbReference>
<dbReference type="AlphaFoldDB" id="A0A2P8VL67"/>
<dbReference type="Pfam" id="PF22868">
    <property type="entry name" value="YmiA-like"/>
    <property type="match status" value="1"/>
</dbReference>
<evidence type="ECO:0000313" key="3">
    <source>
        <dbReference type="EMBL" id="PSN08286.1"/>
    </source>
</evidence>
<keyword evidence="4" id="KW-1185">Reference proteome</keyword>
<dbReference type="OrthoDB" id="6540960at2"/>
<protein>
    <submittedName>
        <fullName evidence="3">YmiA family putative membrane protein</fullName>
    </submittedName>
</protein>
<organism evidence="3 4">
    <name type="scientific">Siccibacter turicensis</name>
    <dbReference type="NCBI Taxonomy" id="357233"/>
    <lineage>
        <taxon>Bacteria</taxon>
        <taxon>Pseudomonadati</taxon>
        <taxon>Pseudomonadota</taxon>
        <taxon>Gammaproteobacteria</taxon>
        <taxon>Enterobacterales</taxon>
        <taxon>Enterobacteriaceae</taxon>
        <taxon>Siccibacter</taxon>
    </lineage>
</organism>
<feature type="region of interest" description="Disordered" evidence="1">
    <location>
        <begin position="1"/>
        <end position="20"/>
    </location>
</feature>
<dbReference type="Proteomes" id="UP000240212">
    <property type="component" value="Unassembled WGS sequence"/>
</dbReference>
<accession>A0A2P8VL67</accession>